<dbReference type="GO" id="GO:0016887">
    <property type="term" value="F:ATP hydrolysis activity"/>
    <property type="evidence" value="ECO:0007669"/>
    <property type="project" value="InterPro"/>
</dbReference>
<evidence type="ECO:0000313" key="2">
    <source>
        <dbReference type="EMBL" id="SFK00445.1"/>
    </source>
</evidence>
<sequence>MPTVQQRPASLENHPIGRRTYRIPTPSIAAFRTLIDECLLLYITGALIHGRPRIGKTYAIEFIRRDLERRHPRLSIYRLRCTRSQTPSENSFFSALLHAANHPAQSGASRAALRGRLLHKLRQVADSKGDERIVMFADEAQNLHELHYEWLRDLHDELENNGLRLFVFLVGQSQLVAQKSAFQAQDKGQIVARFMVEELAFRGISSAAECRAVLKAYDQGEYPEASGWCYTRFYVPQAYDAGLRMLDSASTLWHAFEDAHIKAQLDGPVEIPMKYFTAAAEASLLVSSAHDSPTLTFDPPFWTSMVERSRYVLAQKAGGAALSAISQ</sequence>
<dbReference type="Pfam" id="PF13401">
    <property type="entry name" value="AAA_22"/>
    <property type="match status" value="1"/>
</dbReference>
<dbReference type="AlphaFoldDB" id="A0A1I3VYZ3"/>
<protein>
    <submittedName>
        <fullName evidence="2">AAA domain-containing protein</fullName>
    </submittedName>
</protein>
<accession>A0A1I3VYZ3</accession>
<dbReference type="EMBL" id="FOQU01000015">
    <property type="protein sequence ID" value="SFK00445.1"/>
    <property type="molecule type" value="Genomic_DNA"/>
</dbReference>
<feature type="domain" description="ORC1/DEAH AAA+ ATPase" evidence="1">
    <location>
        <begin position="47"/>
        <end position="175"/>
    </location>
</feature>
<keyword evidence="3" id="KW-1185">Reference proteome</keyword>
<dbReference type="STRING" id="420953.SAMN05192543_11555"/>
<evidence type="ECO:0000259" key="1">
    <source>
        <dbReference type="Pfam" id="PF13401"/>
    </source>
</evidence>
<dbReference type="Gene3D" id="3.40.50.300">
    <property type="entry name" value="P-loop containing nucleotide triphosphate hydrolases"/>
    <property type="match status" value="1"/>
</dbReference>
<reference evidence="2 3" key="1">
    <citation type="submission" date="2016-10" db="EMBL/GenBank/DDBJ databases">
        <authorList>
            <person name="de Groot N.N."/>
        </authorList>
    </citation>
    <scope>NUCLEOTIDE SEQUENCE [LARGE SCALE GENOMIC DNA]</scope>
    <source>
        <strain evidence="2 3">LMG 23650</strain>
    </source>
</reference>
<dbReference type="Proteomes" id="UP000199548">
    <property type="component" value="Unassembled WGS sequence"/>
</dbReference>
<dbReference type="InterPro" id="IPR027417">
    <property type="entry name" value="P-loop_NTPase"/>
</dbReference>
<proteinExistence type="predicted"/>
<dbReference type="RefSeq" id="WP_091020333.1">
    <property type="nucleotide sequence ID" value="NZ_CP041744.1"/>
</dbReference>
<name>A0A1I3VYZ3_9BURK</name>
<dbReference type="OrthoDB" id="8903747at2"/>
<gene>
    <name evidence="2" type="ORF">SAMN05192543_11555</name>
</gene>
<evidence type="ECO:0000313" key="3">
    <source>
        <dbReference type="Proteomes" id="UP000199548"/>
    </source>
</evidence>
<dbReference type="InterPro" id="IPR049945">
    <property type="entry name" value="AAA_22"/>
</dbReference>
<organism evidence="2 3">
    <name type="scientific">Paraburkholderia megapolitana</name>
    <dbReference type="NCBI Taxonomy" id="420953"/>
    <lineage>
        <taxon>Bacteria</taxon>
        <taxon>Pseudomonadati</taxon>
        <taxon>Pseudomonadota</taxon>
        <taxon>Betaproteobacteria</taxon>
        <taxon>Burkholderiales</taxon>
        <taxon>Burkholderiaceae</taxon>
        <taxon>Paraburkholderia</taxon>
    </lineage>
</organism>
<dbReference type="SUPFAM" id="SSF52540">
    <property type="entry name" value="P-loop containing nucleoside triphosphate hydrolases"/>
    <property type="match status" value="1"/>
</dbReference>